<dbReference type="EMBL" id="RQYT01000003">
    <property type="protein sequence ID" value="RRD50958.1"/>
    <property type="molecule type" value="Genomic_DNA"/>
</dbReference>
<dbReference type="InterPro" id="IPR021385">
    <property type="entry name" value="DUF3017"/>
</dbReference>
<sequence>MRDKIAEQLPSRPWALLASVAVLVIGVVVTGFGHWRRGALLMAGALILAATARAILPRRVSGLLVVRRRPLDVLVLGGFGIAIGALALLVPAGPP</sequence>
<protein>
    <submittedName>
        <fullName evidence="2">DUF3017 domain-containing protein</fullName>
    </submittedName>
</protein>
<feature type="transmembrane region" description="Helical" evidence="1">
    <location>
        <begin position="38"/>
        <end position="56"/>
    </location>
</feature>
<dbReference type="RefSeq" id="WP_125226906.1">
    <property type="nucleotide sequence ID" value="NZ_RQYT01000003.1"/>
</dbReference>
<keyword evidence="1" id="KW-1133">Transmembrane helix</keyword>
<dbReference type="Proteomes" id="UP000280935">
    <property type="component" value="Unassembled WGS sequence"/>
</dbReference>
<evidence type="ECO:0000256" key="1">
    <source>
        <dbReference type="SAM" id="Phobius"/>
    </source>
</evidence>
<evidence type="ECO:0000313" key="2">
    <source>
        <dbReference type="EMBL" id="RRD50958.1"/>
    </source>
</evidence>
<proteinExistence type="predicted"/>
<evidence type="ECO:0000313" key="3">
    <source>
        <dbReference type="Proteomes" id="UP000280935"/>
    </source>
</evidence>
<feature type="transmembrane region" description="Helical" evidence="1">
    <location>
        <begin position="71"/>
        <end position="92"/>
    </location>
</feature>
<keyword evidence="1" id="KW-0472">Membrane</keyword>
<feature type="transmembrane region" description="Helical" evidence="1">
    <location>
        <begin position="12"/>
        <end position="32"/>
    </location>
</feature>
<name>A0A3P1WYF9_9ACTN</name>
<gene>
    <name evidence="2" type="ORF">EII35_02605</name>
</gene>
<keyword evidence="1" id="KW-0812">Transmembrane</keyword>
<dbReference type="Pfam" id="PF11222">
    <property type="entry name" value="DUF3017"/>
    <property type="match status" value="1"/>
</dbReference>
<comment type="caution">
    <text evidence="2">The sequence shown here is derived from an EMBL/GenBank/DDBJ whole genome shotgun (WGS) entry which is preliminary data.</text>
</comment>
<reference evidence="2 3" key="1">
    <citation type="submission" date="2018-11" db="EMBL/GenBank/DDBJ databases">
        <title>Genomes From Bacteria Associated with the Canine Oral Cavity: a Test Case for Automated Genome-Based Taxonomic Assignment.</title>
        <authorList>
            <person name="Coil D.A."/>
            <person name="Jospin G."/>
            <person name="Darling A.E."/>
            <person name="Wallis C."/>
            <person name="Davis I.J."/>
            <person name="Harris S."/>
            <person name="Eisen J.A."/>
            <person name="Holcombe L.J."/>
            <person name="O'Flynn C."/>
        </authorList>
    </citation>
    <scope>NUCLEOTIDE SEQUENCE [LARGE SCALE GENOMIC DNA]</scope>
    <source>
        <strain evidence="2 3">OH2822_COT-296</strain>
    </source>
</reference>
<organism evidence="2 3">
    <name type="scientific">Arachnia propionica</name>
    <dbReference type="NCBI Taxonomy" id="1750"/>
    <lineage>
        <taxon>Bacteria</taxon>
        <taxon>Bacillati</taxon>
        <taxon>Actinomycetota</taxon>
        <taxon>Actinomycetes</taxon>
        <taxon>Propionibacteriales</taxon>
        <taxon>Propionibacteriaceae</taxon>
        <taxon>Arachnia</taxon>
    </lineage>
</organism>
<accession>A0A3P1WYF9</accession>
<dbReference type="AlphaFoldDB" id="A0A3P1WYF9"/>